<evidence type="ECO:0000313" key="1">
    <source>
        <dbReference type="EMBL" id="CAI9712164.1"/>
    </source>
</evidence>
<protein>
    <submittedName>
        <fullName evidence="1">Uncharacterized protein</fullName>
    </submittedName>
</protein>
<dbReference type="EMBL" id="OX596091">
    <property type="protein sequence ID" value="CAI9712164.1"/>
    <property type="molecule type" value="Genomic_DNA"/>
</dbReference>
<proteinExistence type="predicted"/>
<reference evidence="1" key="1">
    <citation type="submission" date="2023-05" db="EMBL/GenBank/DDBJ databases">
        <authorList>
            <consortium name="ELIXIR-Norway"/>
        </authorList>
    </citation>
    <scope>NUCLEOTIDE SEQUENCE</scope>
</reference>
<organism evidence="1 2">
    <name type="scientific">Rangifer tarandus platyrhynchus</name>
    <name type="common">Svalbard reindeer</name>
    <dbReference type="NCBI Taxonomy" id="3082113"/>
    <lineage>
        <taxon>Eukaryota</taxon>
        <taxon>Metazoa</taxon>
        <taxon>Chordata</taxon>
        <taxon>Craniata</taxon>
        <taxon>Vertebrata</taxon>
        <taxon>Euteleostomi</taxon>
        <taxon>Mammalia</taxon>
        <taxon>Eutheria</taxon>
        <taxon>Laurasiatheria</taxon>
        <taxon>Artiodactyla</taxon>
        <taxon>Ruminantia</taxon>
        <taxon>Pecora</taxon>
        <taxon>Cervidae</taxon>
        <taxon>Odocoileinae</taxon>
        <taxon>Rangifer</taxon>
    </lineage>
</organism>
<gene>
    <name evidence="1" type="ORF">MRATA1EN3_LOCUS23377</name>
</gene>
<name>A0ACB0FHG4_RANTA</name>
<sequence length="6833" mass="766962">MSKRFYFFKKVVQGGLGNDTFFTLWELVESWTSQNNWMAIFFIIFLGIIFEIILLKICTSFQKKPALPSEKDKSEVHKKEDNGSCLKSMKFDNWSALSSSEARVDDFSERTIASSITSERNEEYFEDSIPPPDEPPRASTSESRFRVSHFSESHMTSSNGTSSSSLSLFHSEVQEILLSCSGCPKNEHETIQFSSKKLFSIMKSNKNKNRTFSSDFNFSRTSRIIIESEDIDVAPCPPAHLFLTRDQVRLLEENVRNQSPSKSKATLENKITSLCSISLEPLIQNQHSATMDISPQAQASFSRQKAPQSQGFSKAQFTGEAHQLFNSQASVSRQPEREARHSAPPRDPPLSSSTQDAFQTLDTDRSQRLVQVPQSAETQESVKGLGPDTKHSDEAQDSVWSEDSNKIKYSTPGQDTVLKDARHLVLPPSPTSVAKVMPQLEHVKTEGQKQIAFSTLNQSPAYGSLPLMTRQKNRRERSRSKSELSLKDPPQKSKKTPASQVFQTTACHTAECRQLRYEHKTKKIELHQRKGVSGIALHFTYAFKLVPPYIRKYSRKRQAKFTPGLTECKDFLSKPDQSLCAEKVNYVGSVEEKGTTGSTESEEQHGRNNKELENISQEVPSQLEQSFMVNTYPQKVPCPPLIETNWTNKESLEDPKEMDMAESCAPNSKTTSDLPVARQETPLEEAISEPLKKCVSSPQMKSDRNMKTWEDLQGTEDSNPDLSSREELPTSVSEMQRCVSQGNTDRKDLEIVLESSDVNLFVSLGAKKHKSSGQPAGVEIQERPEDVTEKEKKALRVHVMEEDDISGSEELERSASSTMSNMQDERASAMFHEATHTALSLPPRLKMQSGLKTKMDTSEIKFSFSAVKPGELPDDREMYFSFEKNCLVKKPQEDDREEEQQAPQEAASQLTPGFRFSLQLQQKPTYVKLELGQSSSKGRTTQNKELDVHPQTVSTETTVGTSRCPTMDPLQGEVKQSTDRPTGRETADPVHPLTMLESLPVLTESTECHVPLGGSPEKSLDAQIAEEKQDLEGVLPEVALGSFHRHMPPLSNLKRKKIRKKIIGTTNVLSLKCVIMKVKKPPKCHRRRLRSNFKVMIKHILQDKTTAGTLLNVIGPHLSILPHVRMHSRLNVGNHSHTKLKQETSEAEREDDYSAITNKGSDSGNTLEAAQLQGDVSGDQEASPEAVLEDRWNRRLNEDPEKELKSMKEMQQLMTFAEIMAESILMATTGSVHVENMEKSLTAPADLRCTADDSEMSPPTSEKSLIRDPLNHTRESDVPDDGSDTRETGHCFAAMKAERPKDLPAVFPKTFNCHMPILSHSKVKKTRVRSSRIECRVNSKSVPMKTLKPSISQMCNITGHQRKKLKSELKAKFEKISQANGLEYEYLNTLYSPVHSRLQGETKSFCHVQAKLRGLAIEERPLYVDLFDESNALCDREEKVQDTEEKEQKTLQITAPQHTQYLWINGCRGKETHLAKPDAGLHHLTQEQDTQHQTCFKRAALQTDVQMGPQEAEELLKTNKPEDDLTAPAGLEVLPPEAGNLSPSGQGFIFSTYQEQDHDLIKSDEGLKRTGSINIQIQPQTHFAESILSSASCPTLDPFQLKKLESDARFFPPMSGEAKFDEKIFSAREGGVPSEANHQKEQAGGTEKEEKMTLAFCMAALSKGKRNFKQYSDMKILMNPKCRILKAKKPPISYMLNIKGGARRNRRKKLGYNLTTKMGHVGQGTKIADSRDSLLNIIPAINRYSDREGEEDMLGEKRLSSEQVKQNISPHKGNVTPDDPKEGDLQDEESEQKMLLKVIPQYSQHFILCSDQTKELELHKPGNKGCGKTLFVTKQDIPQHTQPADPVQATQPKRSQQTQNGTVWSASSNFPLLKLKESLTSQVVTDTVKCGIPSDESHMGELDDHGKEEKSEFKKDLRAPVPESSATATPDPPEPKQGRKTFTCRALKSKMSPRCVVMKARKATMSQIFNIPGNGCLKTLPSKTLRSQIVEFLIEIKYARALGDVTAERKEGGARELLATMLEFWDAATLALPVSKRERNHSELRDKRNKMSPKCITLKAKKAPISKTFNVTKRGGPSRGRQLEGKFTTMRKQVQSLAATRLNATSSSVSVSLDRKVHNRKKAEMDVPGKTRFHPELQQQGHWPDGGKAWCPYPRAKRGNVRKEPQGHSGEAAPRNFQHLTFRAHHMKEPHFVKSDLKQKYSARGKIPESLTIAEELQQHTFFTQSVLRSVSSSILNSLPSEKAPKSTKTQRSRIFSPVTEKLLGESLAVKVPSDVLSETDPTKEPASSSPEGKKELQVDLQGRALQSLCISRPDSSEIKGLRNVALIPTSQTGEAQVASVLKTTNTASPSAPSRGKELVYTFDNMAKELSQSMSNIFTNTSFSPTPVSPATKTHKKLEAKKDPVKVSIIQLKPEDRKRLCKRWSALGTTSESRWQNEREGKEFVFKTGLQFLSRTESRKDENMLLTEQDMQQQTLVSENILESTCSPLIIPLQTEKVKKNIPPYRNILHRKSEKILCIKRGTAMFDGLLTDEAGCRTPSAGNPTRRLDASSPASLQPEEEKDIKTQKVTKYTADQNIPLPKSGISARGDSCNESSRRKVGGSIVKKHKDLQKDLLTISTTSVLSESRRQKKEVKFPERKDLTGPRCIMKAKRPLFSQVLNITEHGHQYCKKKQECYLKSVIKDRQQHESIADTFSSLTPVSTDNKIDIEIDSTPTTGTDQPRVQTHNHTCPEQEKSLSVGEAWEANRIDTQSRSSNTGRESVPHEREEENVPEISAESVPHESQHLCFTSHHVKNLGPCKSKPKLDSLEGRSTWNLSCAAQNMRQEERVRKTVLKPVSKSVMTLIQAQTLKKVLHTQEEIQHMADLKTPFPEARKSEAGSLHCGGVWDGNHRRKGDSPIFKKKARSQSDLGTVLKPLDFSSLDSSEPESQSHAVEALGKKSRMSPKQVTLEAGKLPVLQGLNSMRCLTGSHREKNHKLKTKAKEKQQNEGARETLFHASEGAKSPPPTLVTDKLPFDTAARDSLDNHGALHKNLDDIVTEKKAELDKNLATVLLGPFNLLMPVLSDSESQTNTVQEKITLKRKCSVMKKKESLISQLFKISRQCAAKQRMKLRSNIETKMKEMHSGRNATDTYTNSTYFEVDTPDIRRQREFQTEAERMSGFSPVEPAHMQLPVEDRVASQSLCAAGPAALSMNKEQKVDTHADKAVLNTDLKPTDASPSVPPHIKMEQLPSTSGNCEDSSEKRNALKKAKNSAYAYIPPYPQILNHQANAKVAGAENTVNTEQVKSKAKKPFVSLMYNTAGYGTRSHKKETRCNTKKQKPGFQKDKTEVEFSLKTICDSGSIPPKIQELMEAEREKGKPPRPKKSLNTRQIAFSQSLAKSAKSRNKKTLRQGIREQEENCQISSPDIFPQCRYRFMLRQQLKKSPTHVKYTVNLKREVHPDQPSPKRESCSTMCDISRVRLHTKHQHLTAPGVRGGDRDEAQPPMSAPQRTEVAEKTDVSLGSKRQNRCLPESDASQEKTCKEQDLLKEGSNSRTLVEPTLYSITETPHLENTIPNHLGRDGLRETDTFQGSKGQTFLCANAEVRQYTPAVEIRDVKPDPIPERLLDSASCPSRELIHVREAGNATGKESVSFPVVSGINLWETEMPKLTNLLLTSNEQKINCSEKGRTEQQNSSNQRKGNLLEFISSCILHQLHIERRKKEVSAKGMSSAVLSPVVQKASNAVDIPVDQPPCSGRKEHQQESTCKALPTSLSHSMMDIFQIKLPGVMKAAKEVDSPRHHNSNTEGIGLPVAESEEQPECVQRIWPNLASDPSRDILFQSKMLCEKTALEEVVSTVEYTPSTEGLGQLNIVKEESEGQIGKGTSGVKLTNLFASVPSLSPLDLNSRTKGGRDMSRIAQNCLPPLKLQATSNIRKASFAESINRESLSNIIGSKHFSQKKREDEDNTVYVKDKRGCKRATFKRKKKLFKHTPHGNELQWNNKEQEKMMQEDESDGNVVLNKPHASIPSSSHLEQGPIVKEAASQTVSWFCPPSLTLQELSDAVITCKEPADDNLSNIARSKHMSQKNKNKVDLALKEIRHPQRMPLEVNQSPVAQELQLNTKEKEEKIKQDKGKQVGIQRQSCVSISSPPYSEVDTRREGEAVMLRKTKSCFLQPKLQESSDMGNIAYEKSVSGDISNSVKKAEEHAIQEEEEGINMEKVLLLKKKNSPLSQEVQLDVEEQKKKIQRIQGEPSVILICTSRPATSFNSNTGMIGADDRAKVTRYSCSGLPHQISDAVKKANRESTERGIISDVQAANEFIPQKGEDQGETANMNYMKYSKETSSKAKEFPLPHVSSSPGSHSPQARDEPANRRENLGHAQEKKCELDEVLTGLCLPQFTLNKGEKEKQGALTSCLPPLWRRKSLDAQELKYTVSPLSEISSDSKRTKYMTQEEKDKTNVFVRDPMHPDSLALKVRRSPLFHMLGAKKLQVSIKEQVRRKQKGRRDTVVILSKICPFVTSSTHLKSDTIKEDRGGPGVLSHSVPHLKIQASRPSVQRAPPKSTDSKKEKQYLPPKERDRAHTTVVSGSVHASGSDFKAKTSCPPHVFGTAEHDALSRRKEAQPSMEECTEQGQGRAGDPGVTPTETPPALPSASDRRLDAGIKEDRHLPEVTGFSPPFQLFESSGAGKIRYADFSQGISSCNITVRANGRVSYKETEIRVKRRDEKDRTHPQITAVEAHTSPLTHLLSRNRLPLNVKEQGKEVQDGSGMVLRETRASLPSLSYLRQDASRNEKKDTERITQSCFPPLKIYDPLNLNTKADVKSFDGHLLKNKARLKTDNEDRVLPTAVHQKAKELPLSHRCDAKESQCKIKKQKKMVQREDSELVTRLKNICTSLLTLPYLKFDKPEGERYMIRITKLPPPQAESKESSQYADTSEGDLSKDVNILKEHMLQKEEERKENVAMNSGVDPHNMDLKAKESPIVLAHNLTDLSIREEGMSMLPRSSFPPVNFQKSSSSEEEIHVESMARDTVISPSREKYLPRNKKEDRVERRNFVSPKHQGKEMQESKDEPGMVLTKPSTPSPSLPALKLDKEVQVDDETLAPHRRSVLGRISKAEQMIRTYSISGDSRKGVQNEEQPIPEKEERDREKSVDRRGVTHTKYIILKSKKSPSSYTLHRSELYLNLGGTGQKKQETQGKPPGKVGRNIYLATPPTKPKLDKGTQVDEGKLGIEKPSLLPRMISELSDARKRTDTKGISDDVIKRKQCMSEKEKKLDVKNVDMRLRTHHKKSAISPIPDVFSTKKFVLNVIQEPGGKVHKDKDEPSMVLTRTFLSIPSAPLYLDLGSKTDKDTLGITGSSHPQQNLQETSDTQKTAITESAAGEREIVKNAERSAPEETMQQWTANFVLSVQQRRGPLQVKSEGGVSQLLSDSQQEDFYVTGHGTVKGGKRLESFFAGSEAQQKKYKPETLATILSFPMMGLTKIESLKKETEIMNDLSHKISPHVLVSLPRKLSKEIYATLGSPVSSEGFSASKQDVHHQEGALAQASPASTDLCKLDKPEEDRQNNRKTSEMSPPKVLAPQIKEPLEEVNITESDALQNADQEIVMKKQVVLQAGSGQKTRVDSSLSLKIPLQHVKQRTSLEIDVHKQTTVCPGIQMLPGIQMGMTEFDAQRGKKEQALLVPDKEAHNLELPQKSVSSWASPLQSGDVGRKSEAGTGSTGNLKQKKLEVKEGILKIDTNIAVHLEEDKIEMYKHTTVNLKEETIKMDTSNTVNLNTASLRAEEPQTETQVITPMANRCPTEQNHKKEREVSTAKHNIQLQKMPQKHALDSFYAYIPLSPKLGGQKGRLTIADLKRELSPKYLNMKIQKHPILQILGNTGRGTPSNRKKLEYNFNKSKKIDLRRGDASEIFIRSLSISTVSPSQTKEPVKSWTNLESVKRTCISEFQKNSPNTSETMKRNSSSIVKEGNQNFANTVPQDSQPFMVDKQQMHKVPNIKSEANLSSEINKNLAPQTNKRVVPEKGNSGIIKEADVLMTKQEKAPKPIETPTGCLIMSEDPKEYRNQSEPVQDIAIQKVQRQETSLGTVPIQPQVKGSERNTVGYSPSAGIMIPLCEAIKNFLESQIKNMIQNRFFPKNLEKVKDNKPDDWNSQLFTRGLSTLSMTLHPELQPKPILENFTCKEKIKLRNHLESKAPEIRLNLIPEVVKRSFQRFSFYKKLAISKHNSWKLYPRHKQMFFSPLEGIDTVEFNLKHKYEKDSPPASCMKSLIVNVSRGSEEAVNITKLKRMKELESGVPSLTSAREKTLPHILQNCSVGEKNKLLIHFSKKTLEIQMKAFPRIVRESYTMANAQDRRKPLSKCVHSVVKVPKRKNRVLLLFEENSLHQIDLDLQYKYFRFLLGSPVAWMFPKPTAFPKHTLKLQTVAICEKGDNSGESGSHSIDTQPLEHIPFKKQSFHEDTSLVRNFLAPTQVCALDPDQHSMVQKDTMALSKLKSHVTPEKDKQCHVWFQETNTYESVDLKIQKKAQDVGGSHSIQNSEDFTDSQTDIENSDNLEECSAHDVHDSEDCIFLDATPYLSQEAESILFELQKGIPVENLYKKVKMGLKPLYSEDVGSHHIRGHRQHSSIVTPHSYEPHKSRTHGSRKRGWSSKMQPPDPWCHSSLNTVELPSVSSSISFNGEMLSQTTVSGNNYSLVPLTESNIKLHLAKSQGKPHRHSESRERRKAKLDFFRKNNMPWECDDSYTKSKQKHTRRKNVRDYESERLDYFPSKYKSSAKPHQEDISFHSEKKQNQPFFYACIPADSLEIIPQTIRWTVPPKTVRKRNFRVPLVAKISTSYSIWNSSKKLLGSLLESFSLLH</sequence>
<evidence type="ECO:0000313" key="2">
    <source>
        <dbReference type="Proteomes" id="UP001162501"/>
    </source>
</evidence>
<dbReference type="Proteomes" id="UP001162501">
    <property type="component" value="Chromosome 7"/>
</dbReference>
<accession>A0ACB0FHG4</accession>